<name>A0A511MNI8_9NOCA</name>
<sequence>MKPDTPHTETPPEVQALAEQLHTARGRLALLSGDAAAVLTEVPSEAELEARRNQAEWRRGELLKAERAELAEQLAAAAALREANKKILDADIRDAVDARQALAQQRRAETPTSTVASLHRYSRWTTRGGAVIIAAGLVWSGINVQQNMAPGGVHDPLFWASFLVDGMISGLLIIIALGTGKVRETGVEPSTGIRVTEFALFGLTLVLNTYPHLRATHWYAAGLHAVAPVMIGATLVALNYLGKDYVRARAETAKLIDGTVTVQLPQLATVHTVHPTPSYPSAPGETVHRAAELTDSTVHPSLGQAAETVHRATEPGTGTVQTSSTVQPETVHRAAEPAAAPVAVHTVEDEVHTEQHTEQFGDDSRAAVTAASNSAAASSQAVQASTPHADAPVAPRRAPRSVSSTVQTLKEETEPSVEPAPSTVQPSPSAEEVHAPVASTEQAATVQKPSTVHPEATLETVHRAETEQAETEQAPATVQPETVHRAAEPATDRYSVEDVELWPLAVEVHARLKRTKFSVETVAKVLIAHRRQGLGVDRIYRDKIGPHRDITSKWLEIAAQIEAELAPVITLRERG</sequence>
<feature type="transmembrane region" description="Helical" evidence="2">
    <location>
        <begin position="191"/>
        <end position="210"/>
    </location>
</feature>
<feature type="transmembrane region" description="Helical" evidence="2">
    <location>
        <begin position="128"/>
        <end position="145"/>
    </location>
</feature>
<feature type="region of interest" description="Disordered" evidence="1">
    <location>
        <begin position="308"/>
        <end position="338"/>
    </location>
</feature>
<feature type="compositionally biased region" description="Polar residues" evidence="1">
    <location>
        <begin position="316"/>
        <end position="328"/>
    </location>
</feature>
<gene>
    <name evidence="3" type="ORF">NN4_66920</name>
</gene>
<protein>
    <recommendedName>
        <fullName evidence="5">DUF2637 domain-containing protein</fullName>
    </recommendedName>
</protein>
<feature type="transmembrane region" description="Helical" evidence="2">
    <location>
        <begin position="216"/>
        <end position="241"/>
    </location>
</feature>
<reference evidence="3 4" key="1">
    <citation type="submission" date="2019-07" db="EMBL/GenBank/DDBJ databases">
        <title>Whole genome shotgun sequence of Nocardia ninae NBRC 108245.</title>
        <authorList>
            <person name="Hosoyama A."/>
            <person name="Uohara A."/>
            <person name="Ohji S."/>
            <person name="Ichikawa N."/>
        </authorList>
    </citation>
    <scope>NUCLEOTIDE SEQUENCE [LARGE SCALE GENOMIC DNA]</scope>
    <source>
        <strain evidence="3 4">NBRC 108245</strain>
    </source>
</reference>
<comment type="caution">
    <text evidence="3">The sequence shown here is derived from an EMBL/GenBank/DDBJ whole genome shotgun (WGS) entry which is preliminary data.</text>
</comment>
<evidence type="ECO:0000313" key="3">
    <source>
        <dbReference type="EMBL" id="GEM42173.1"/>
    </source>
</evidence>
<organism evidence="3 4">
    <name type="scientific">Nocardia ninae NBRC 108245</name>
    <dbReference type="NCBI Taxonomy" id="1210091"/>
    <lineage>
        <taxon>Bacteria</taxon>
        <taxon>Bacillati</taxon>
        <taxon>Actinomycetota</taxon>
        <taxon>Actinomycetes</taxon>
        <taxon>Mycobacteriales</taxon>
        <taxon>Nocardiaceae</taxon>
        <taxon>Nocardia</taxon>
    </lineage>
</organism>
<evidence type="ECO:0008006" key="5">
    <source>
        <dbReference type="Google" id="ProtNLM"/>
    </source>
</evidence>
<keyword evidence="2" id="KW-1133">Transmembrane helix</keyword>
<evidence type="ECO:0000256" key="2">
    <source>
        <dbReference type="SAM" id="Phobius"/>
    </source>
</evidence>
<accession>A0A511MNI8</accession>
<evidence type="ECO:0000256" key="1">
    <source>
        <dbReference type="SAM" id="MobiDB-lite"/>
    </source>
</evidence>
<dbReference type="RefSeq" id="WP_147139596.1">
    <property type="nucleotide sequence ID" value="NZ_BJXA01000064.1"/>
</dbReference>
<dbReference type="AlphaFoldDB" id="A0A511MNI8"/>
<dbReference type="EMBL" id="BJXA01000064">
    <property type="protein sequence ID" value="GEM42173.1"/>
    <property type="molecule type" value="Genomic_DNA"/>
</dbReference>
<keyword evidence="2" id="KW-0472">Membrane</keyword>
<feature type="transmembrane region" description="Helical" evidence="2">
    <location>
        <begin position="157"/>
        <end position="179"/>
    </location>
</feature>
<keyword evidence="4" id="KW-1185">Reference proteome</keyword>
<feature type="compositionally biased region" description="Polar residues" evidence="1">
    <location>
        <begin position="439"/>
        <end position="450"/>
    </location>
</feature>
<feature type="compositionally biased region" description="Basic and acidic residues" evidence="1">
    <location>
        <begin position="350"/>
        <end position="365"/>
    </location>
</feature>
<feature type="compositionally biased region" description="Low complexity" evidence="1">
    <location>
        <begin position="366"/>
        <end position="406"/>
    </location>
</feature>
<feature type="region of interest" description="Disordered" evidence="1">
    <location>
        <begin position="350"/>
        <end position="490"/>
    </location>
</feature>
<dbReference type="Proteomes" id="UP000321424">
    <property type="component" value="Unassembled WGS sequence"/>
</dbReference>
<dbReference type="OrthoDB" id="4556509at2"/>
<proteinExistence type="predicted"/>
<keyword evidence="2" id="KW-0812">Transmembrane</keyword>
<evidence type="ECO:0000313" key="4">
    <source>
        <dbReference type="Proteomes" id="UP000321424"/>
    </source>
</evidence>